<feature type="domain" description="DUF6589" evidence="1">
    <location>
        <begin position="311"/>
        <end position="724"/>
    </location>
</feature>
<sequence length="807" mass="92917">MLEQTQALKRCLNPATLARDVKAILDHMKDVNLNLPLFLDAICWGDSSCEQCPVIQFQRTALMHSEELPGILARCHRPPRKHAKGNKAEGGKQALENFAIDCVSKMIDREMNNIAPIMKSPPSQMNTESLTSISFEDIMTELQSPSGCPTLWSVLRRASYCKRQEKRNSTKNPDLAVMMQICVASYCRSHHRCRIPKLLSMYLKVCGASARSLDVLHSFGLTMSHRWIYDGMETLANSSMKKLKKVIKNGVPWYISHDNLNIPFRVFEQRIDNQSHFDNGTAATIYLAKDLVIPPLSNPELCATRASGSEAPFRVFDVLQADTRAGADFHERDIRRVLRFLTDSPEFSFETYRWKDSDVFAPHSPVDQLPCGQEHITEQYMLATVHMEEASYAGNSDLIEEWFRQLGLDSEEEKKRTGTELVIPWIGDQLTVSRLRGLFNFRSEDFNAFDRMDYLLVTFGWFHTEMTFATSIHDQYLGTVSGHGLRQAFEVLKRKGLNTTSTKGPFHHHLEEAIFHVGEAHFRSCWLEEAGVDNIKALRSKAPEELRSLAERIIRFHASTEALVKHDQLEDGKQDEVRRHVTMWNRDVLRYFDLSDAIKYGDIGIMEQHLPHLLLRFTGGKNSKYALEICELLQGLWREWPEDAKNFIKRHCWLANSTGRRDGFCPIDMAQEHNVRDIKYTFSSLGPLATWDYLKKISPAIPTFRAVKDHIEFELRALGRGKRHTSPAKEDDIDKLSKIFTHAQLHRTVFSRKFKNKADKSPDFVAKGLDKILTTNYINTWWTNRTYMRETDNDWEDITTEQHDETV</sequence>
<gene>
    <name evidence="2" type="ORF">BD410DRAFT_709862</name>
</gene>
<dbReference type="Pfam" id="PF20231">
    <property type="entry name" value="DUF6589"/>
    <property type="match status" value="1"/>
</dbReference>
<protein>
    <recommendedName>
        <fullName evidence="1">DUF6589 domain-containing protein</fullName>
    </recommendedName>
</protein>
<name>A0A4R5XGB6_9AGAM</name>
<dbReference type="STRING" id="50990.A0A4R5XGB6"/>
<dbReference type="InterPro" id="IPR046496">
    <property type="entry name" value="DUF6589"/>
</dbReference>
<evidence type="ECO:0000259" key="1">
    <source>
        <dbReference type="Pfam" id="PF20231"/>
    </source>
</evidence>
<dbReference type="OrthoDB" id="3251235at2759"/>
<proteinExistence type="predicted"/>
<dbReference type="Proteomes" id="UP000294933">
    <property type="component" value="Unassembled WGS sequence"/>
</dbReference>
<dbReference type="AlphaFoldDB" id="A0A4R5XGB6"/>
<organism evidence="2 3">
    <name type="scientific">Rickenella mellea</name>
    <dbReference type="NCBI Taxonomy" id="50990"/>
    <lineage>
        <taxon>Eukaryota</taxon>
        <taxon>Fungi</taxon>
        <taxon>Dikarya</taxon>
        <taxon>Basidiomycota</taxon>
        <taxon>Agaricomycotina</taxon>
        <taxon>Agaricomycetes</taxon>
        <taxon>Hymenochaetales</taxon>
        <taxon>Rickenellaceae</taxon>
        <taxon>Rickenella</taxon>
    </lineage>
</organism>
<dbReference type="VEuPathDB" id="FungiDB:BD410DRAFT_709862"/>
<evidence type="ECO:0000313" key="3">
    <source>
        <dbReference type="Proteomes" id="UP000294933"/>
    </source>
</evidence>
<accession>A0A4R5XGB6</accession>
<keyword evidence="3" id="KW-1185">Reference proteome</keyword>
<evidence type="ECO:0000313" key="2">
    <source>
        <dbReference type="EMBL" id="TDL30201.1"/>
    </source>
</evidence>
<reference evidence="2 3" key="1">
    <citation type="submission" date="2018-06" db="EMBL/GenBank/DDBJ databases">
        <title>A transcriptomic atlas of mushroom development highlights an independent origin of complex multicellularity.</title>
        <authorList>
            <consortium name="DOE Joint Genome Institute"/>
            <person name="Krizsan K."/>
            <person name="Almasi E."/>
            <person name="Merenyi Z."/>
            <person name="Sahu N."/>
            <person name="Viragh M."/>
            <person name="Koszo T."/>
            <person name="Mondo S."/>
            <person name="Kiss B."/>
            <person name="Balint B."/>
            <person name="Kues U."/>
            <person name="Barry K."/>
            <person name="Hegedus J.C."/>
            <person name="Henrissat B."/>
            <person name="Johnson J."/>
            <person name="Lipzen A."/>
            <person name="Ohm R."/>
            <person name="Nagy I."/>
            <person name="Pangilinan J."/>
            <person name="Yan J."/>
            <person name="Xiong Y."/>
            <person name="Grigoriev I.V."/>
            <person name="Hibbett D.S."/>
            <person name="Nagy L.G."/>
        </authorList>
    </citation>
    <scope>NUCLEOTIDE SEQUENCE [LARGE SCALE GENOMIC DNA]</scope>
    <source>
        <strain evidence="2 3">SZMC22713</strain>
    </source>
</reference>
<dbReference type="EMBL" id="ML170156">
    <property type="protein sequence ID" value="TDL30201.1"/>
    <property type="molecule type" value="Genomic_DNA"/>
</dbReference>